<organism evidence="3 4">
    <name type="scientific">Rhypophila decipiens</name>
    <dbReference type="NCBI Taxonomy" id="261697"/>
    <lineage>
        <taxon>Eukaryota</taxon>
        <taxon>Fungi</taxon>
        <taxon>Dikarya</taxon>
        <taxon>Ascomycota</taxon>
        <taxon>Pezizomycotina</taxon>
        <taxon>Sordariomycetes</taxon>
        <taxon>Sordariomycetidae</taxon>
        <taxon>Sordariales</taxon>
        <taxon>Naviculisporaceae</taxon>
        <taxon>Rhypophila</taxon>
    </lineage>
</organism>
<dbReference type="PANTHER" id="PTHR28160">
    <property type="entry name" value="54S RIBOSOMAL PROTEIN L15, MITOCHONDRIAL"/>
    <property type="match status" value="1"/>
</dbReference>
<dbReference type="Proteomes" id="UP001301769">
    <property type="component" value="Unassembled WGS sequence"/>
</dbReference>
<accession>A0AAN6YFB6</accession>
<dbReference type="SUPFAM" id="SSF69065">
    <property type="entry name" value="RNase III domain-like"/>
    <property type="match status" value="1"/>
</dbReference>
<dbReference type="GO" id="GO:0032543">
    <property type="term" value="P:mitochondrial translation"/>
    <property type="evidence" value="ECO:0007669"/>
    <property type="project" value="InterPro"/>
</dbReference>
<evidence type="ECO:0000256" key="1">
    <source>
        <dbReference type="SAM" id="MobiDB-lite"/>
    </source>
</evidence>
<reference evidence="3" key="2">
    <citation type="submission" date="2023-05" db="EMBL/GenBank/DDBJ databases">
        <authorList>
            <consortium name="Lawrence Berkeley National Laboratory"/>
            <person name="Steindorff A."/>
            <person name="Hensen N."/>
            <person name="Bonometti L."/>
            <person name="Westerberg I."/>
            <person name="Brannstrom I.O."/>
            <person name="Guillou S."/>
            <person name="Cros-Aarteil S."/>
            <person name="Calhoun S."/>
            <person name="Haridas S."/>
            <person name="Kuo A."/>
            <person name="Mondo S."/>
            <person name="Pangilinan J."/>
            <person name="Riley R."/>
            <person name="Labutti K."/>
            <person name="Andreopoulos B."/>
            <person name="Lipzen A."/>
            <person name="Chen C."/>
            <person name="Yanf M."/>
            <person name="Daum C."/>
            <person name="Ng V."/>
            <person name="Clum A."/>
            <person name="Ohm R."/>
            <person name="Martin F."/>
            <person name="Silar P."/>
            <person name="Natvig D."/>
            <person name="Lalanne C."/>
            <person name="Gautier V."/>
            <person name="Ament-Velasquez S.L."/>
            <person name="Kruys A."/>
            <person name="Hutchinson M.I."/>
            <person name="Powell A.J."/>
            <person name="Barry K."/>
            <person name="Miller A.N."/>
            <person name="Grigoriev I.V."/>
            <person name="Debuchy R."/>
            <person name="Gladieux P."/>
            <person name="Thoren M.H."/>
            <person name="Johannesson H."/>
        </authorList>
    </citation>
    <scope>NUCLEOTIDE SEQUENCE</scope>
    <source>
        <strain evidence="3">PSN293</strain>
    </source>
</reference>
<proteinExistence type="predicted"/>
<feature type="compositionally biased region" description="Polar residues" evidence="1">
    <location>
        <begin position="20"/>
        <end position="63"/>
    </location>
</feature>
<sequence length="275" mass="30420">MASSSSRSAFASTCKALQQCSRSSQPLSRQFTPASIRRFTSSPVTSSDDAVTQSTQAEAASSDASKERPRWSYTPERMKGAGFSLNMAKDPRRTVWHNNEDPERLDAMYRKLLGSGGEKVLPDEVKWLAITHKSFDQGRRGFNTRLAYFGRQILALESVRAILVSSIDPTERPVHDAHGREPYQHPALANVDKLNVRLPRDIIEKDKVAKLALEAGMLGVIRWKPRMPENLEGSGLTVVLNTAVYAIIGAISLQHGAEVAQRAVREKIIRRLGGV</sequence>
<dbReference type="AlphaFoldDB" id="A0AAN6YFB6"/>
<dbReference type="Gene3D" id="1.10.1520.10">
    <property type="entry name" value="Ribonuclease III domain"/>
    <property type="match status" value="1"/>
</dbReference>
<dbReference type="EMBL" id="MU858084">
    <property type="protein sequence ID" value="KAK4215082.1"/>
    <property type="molecule type" value="Genomic_DNA"/>
</dbReference>
<dbReference type="FunFam" id="1.10.1520.10:FF:000018">
    <property type="entry name" value="RNase III domain protein"/>
    <property type="match status" value="1"/>
</dbReference>
<evidence type="ECO:0000313" key="4">
    <source>
        <dbReference type="Proteomes" id="UP001301769"/>
    </source>
</evidence>
<dbReference type="PANTHER" id="PTHR28160:SF1">
    <property type="entry name" value="LARGE RIBOSOMAL SUBUNIT PROTEIN ML57"/>
    <property type="match status" value="1"/>
</dbReference>
<feature type="region of interest" description="Disordered" evidence="1">
    <location>
        <begin position="20"/>
        <end position="73"/>
    </location>
</feature>
<dbReference type="GO" id="GO:0006396">
    <property type="term" value="P:RNA processing"/>
    <property type="evidence" value="ECO:0007669"/>
    <property type="project" value="InterPro"/>
</dbReference>
<dbReference type="InterPro" id="IPR036389">
    <property type="entry name" value="RNase_III_sf"/>
</dbReference>
<keyword evidence="4" id="KW-1185">Reference proteome</keyword>
<dbReference type="GO" id="GO:0003735">
    <property type="term" value="F:structural constituent of ribosome"/>
    <property type="evidence" value="ECO:0007669"/>
    <property type="project" value="InterPro"/>
</dbReference>
<dbReference type="GO" id="GO:0005762">
    <property type="term" value="C:mitochondrial large ribosomal subunit"/>
    <property type="evidence" value="ECO:0007669"/>
    <property type="project" value="InterPro"/>
</dbReference>
<dbReference type="InterPro" id="IPR040030">
    <property type="entry name" value="Ribosomal_mL57"/>
</dbReference>
<gene>
    <name evidence="3" type="ORF">QBC37DRAFT_282498</name>
</gene>
<dbReference type="GO" id="GO:0004525">
    <property type="term" value="F:ribonuclease III activity"/>
    <property type="evidence" value="ECO:0007669"/>
    <property type="project" value="InterPro"/>
</dbReference>
<evidence type="ECO:0000259" key="2">
    <source>
        <dbReference type="Pfam" id="PF14622"/>
    </source>
</evidence>
<protein>
    <submittedName>
        <fullName evidence="3">Ribonuclease 3</fullName>
    </submittedName>
</protein>
<reference evidence="3" key="1">
    <citation type="journal article" date="2023" name="Mol. Phylogenet. Evol.">
        <title>Genome-scale phylogeny and comparative genomics of the fungal order Sordariales.</title>
        <authorList>
            <person name="Hensen N."/>
            <person name="Bonometti L."/>
            <person name="Westerberg I."/>
            <person name="Brannstrom I.O."/>
            <person name="Guillou S."/>
            <person name="Cros-Aarteil S."/>
            <person name="Calhoun S."/>
            <person name="Haridas S."/>
            <person name="Kuo A."/>
            <person name="Mondo S."/>
            <person name="Pangilinan J."/>
            <person name="Riley R."/>
            <person name="LaButti K."/>
            <person name="Andreopoulos B."/>
            <person name="Lipzen A."/>
            <person name="Chen C."/>
            <person name="Yan M."/>
            <person name="Daum C."/>
            <person name="Ng V."/>
            <person name="Clum A."/>
            <person name="Steindorff A."/>
            <person name="Ohm R.A."/>
            <person name="Martin F."/>
            <person name="Silar P."/>
            <person name="Natvig D.O."/>
            <person name="Lalanne C."/>
            <person name="Gautier V."/>
            <person name="Ament-Velasquez S.L."/>
            <person name="Kruys A."/>
            <person name="Hutchinson M.I."/>
            <person name="Powell A.J."/>
            <person name="Barry K."/>
            <person name="Miller A.N."/>
            <person name="Grigoriev I.V."/>
            <person name="Debuchy R."/>
            <person name="Gladieux P."/>
            <person name="Hiltunen Thoren M."/>
            <person name="Johannesson H."/>
        </authorList>
    </citation>
    <scope>NUCLEOTIDE SEQUENCE</scope>
    <source>
        <strain evidence="3">PSN293</strain>
    </source>
</reference>
<dbReference type="Pfam" id="PF14622">
    <property type="entry name" value="Ribonucleas_3_3"/>
    <property type="match status" value="1"/>
</dbReference>
<feature type="domain" description="RNase III" evidence="2">
    <location>
        <begin position="123"/>
        <end position="271"/>
    </location>
</feature>
<dbReference type="InterPro" id="IPR000999">
    <property type="entry name" value="RNase_III_dom"/>
</dbReference>
<comment type="caution">
    <text evidence="3">The sequence shown here is derived from an EMBL/GenBank/DDBJ whole genome shotgun (WGS) entry which is preliminary data.</text>
</comment>
<name>A0AAN6YFB6_9PEZI</name>
<evidence type="ECO:0000313" key="3">
    <source>
        <dbReference type="EMBL" id="KAK4215082.1"/>
    </source>
</evidence>